<dbReference type="Proteomes" id="UP000799092">
    <property type="component" value="Unassembled WGS sequence"/>
</dbReference>
<accession>A0A6A8DTY9</accession>
<evidence type="ECO:0000313" key="2">
    <source>
        <dbReference type="EMBL" id="MRH44692.1"/>
    </source>
</evidence>
<sequence length="88" mass="10149">MEQQNQSIGQNQAQPMPQPPNIVSSKDLLYLTDMLSWNLNASKKAHFFAQQCTIPDVKTELEKACQMHEKHYNVILQHLNQQSQQSIN</sequence>
<gene>
    <name evidence="2" type="ORF">GH741_18760</name>
</gene>
<proteinExistence type="predicted"/>
<evidence type="ECO:0000313" key="3">
    <source>
        <dbReference type="Proteomes" id="UP000799092"/>
    </source>
</evidence>
<organism evidence="2 3">
    <name type="scientific">Aquibacillus halophilus</name>
    <dbReference type="NCBI Taxonomy" id="930132"/>
    <lineage>
        <taxon>Bacteria</taxon>
        <taxon>Bacillati</taxon>
        <taxon>Bacillota</taxon>
        <taxon>Bacilli</taxon>
        <taxon>Bacillales</taxon>
        <taxon>Bacillaceae</taxon>
        <taxon>Aquibacillus</taxon>
    </lineage>
</organism>
<comment type="caution">
    <text evidence="2">The sequence shown here is derived from an EMBL/GenBank/DDBJ whole genome shotgun (WGS) entry which is preliminary data.</text>
</comment>
<dbReference type="OrthoDB" id="1799385at2"/>
<feature type="region of interest" description="Disordered" evidence="1">
    <location>
        <begin position="1"/>
        <end position="23"/>
    </location>
</feature>
<dbReference type="EMBL" id="WJNG01000018">
    <property type="protein sequence ID" value="MRH44692.1"/>
    <property type="molecule type" value="Genomic_DNA"/>
</dbReference>
<evidence type="ECO:0008006" key="4">
    <source>
        <dbReference type="Google" id="ProtNLM"/>
    </source>
</evidence>
<protein>
    <recommendedName>
        <fullName evidence="4">Spore coat protein</fullName>
    </recommendedName>
</protein>
<dbReference type="AlphaFoldDB" id="A0A6A8DTY9"/>
<feature type="compositionally biased region" description="Low complexity" evidence="1">
    <location>
        <begin position="1"/>
        <end position="15"/>
    </location>
</feature>
<evidence type="ECO:0000256" key="1">
    <source>
        <dbReference type="SAM" id="MobiDB-lite"/>
    </source>
</evidence>
<reference evidence="2" key="1">
    <citation type="submission" date="2019-11" db="EMBL/GenBank/DDBJ databases">
        <authorList>
            <person name="Li J."/>
        </authorList>
    </citation>
    <scope>NUCLEOTIDE SEQUENCE</scope>
    <source>
        <strain evidence="2">B6B</strain>
    </source>
</reference>
<name>A0A6A8DTY9_9BACI</name>
<keyword evidence="3" id="KW-1185">Reference proteome</keyword>
<dbReference type="RefSeq" id="WP_153738303.1">
    <property type="nucleotide sequence ID" value="NZ_WJNG01000018.1"/>
</dbReference>